<dbReference type="InterPro" id="IPR009003">
    <property type="entry name" value="Peptidase_S1_PA"/>
</dbReference>
<dbReference type="PRINTS" id="PR00722">
    <property type="entry name" value="CHYMOTRYPSIN"/>
</dbReference>
<comment type="similarity">
    <text evidence="2">Belongs to the peptidase S1 family. CLIP subfamily.</text>
</comment>
<dbReference type="FunFam" id="2.40.10.10:FF:000068">
    <property type="entry name" value="transmembrane protease serine 2"/>
    <property type="match status" value="1"/>
</dbReference>
<dbReference type="InterPro" id="IPR051333">
    <property type="entry name" value="CLIP_Serine_Protease"/>
</dbReference>
<dbReference type="SUPFAM" id="SSF50494">
    <property type="entry name" value="Trypsin-like serine proteases"/>
    <property type="match status" value="1"/>
</dbReference>
<evidence type="ECO:0000259" key="5">
    <source>
        <dbReference type="PROSITE" id="PS50240"/>
    </source>
</evidence>
<evidence type="ECO:0000256" key="2">
    <source>
        <dbReference type="ARBA" id="ARBA00024195"/>
    </source>
</evidence>
<feature type="domain" description="Peptidase S1" evidence="5">
    <location>
        <begin position="133"/>
        <end position="371"/>
    </location>
</feature>
<gene>
    <name evidence="6" type="ORF">PHYEVI_LOCUS10676</name>
</gene>
<feature type="signal peptide" evidence="4">
    <location>
        <begin position="1"/>
        <end position="18"/>
    </location>
</feature>
<dbReference type="CDD" id="cd00190">
    <property type="entry name" value="Tryp_SPc"/>
    <property type="match status" value="1"/>
</dbReference>
<keyword evidence="3" id="KW-0378">Hydrolase</keyword>
<dbReference type="InterPro" id="IPR043504">
    <property type="entry name" value="Peptidase_S1_PA_chymotrypsin"/>
</dbReference>
<dbReference type="Gene3D" id="2.40.10.10">
    <property type="entry name" value="Trypsin-like serine proteases"/>
    <property type="match status" value="1"/>
</dbReference>
<dbReference type="PANTHER" id="PTHR24260:SF136">
    <property type="entry name" value="GH08193P-RELATED"/>
    <property type="match status" value="1"/>
</dbReference>
<keyword evidence="7" id="KW-1185">Reference proteome</keyword>
<organism evidence="6 7">
    <name type="scientific">Phyllotreta striolata</name>
    <name type="common">Striped flea beetle</name>
    <name type="synonym">Crioceris striolata</name>
    <dbReference type="NCBI Taxonomy" id="444603"/>
    <lineage>
        <taxon>Eukaryota</taxon>
        <taxon>Metazoa</taxon>
        <taxon>Ecdysozoa</taxon>
        <taxon>Arthropoda</taxon>
        <taxon>Hexapoda</taxon>
        <taxon>Insecta</taxon>
        <taxon>Pterygota</taxon>
        <taxon>Neoptera</taxon>
        <taxon>Endopterygota</taxon>
        <taxon>Coleoptera</taxon>
        <taxon>Polyphaga</taxon>
        <taxon>Cucujiformia</taxon>
        <taxon>Chrysomeloidea</taxon>
        <taxon>Chrysomelidae</taxon>
        <taxon>Galerucinae</taxon>
        <taxon>Alticini</taxon>
        <taxon>Phyllotreta</taxon>
    </lineage>
</organism>
<dbReference type="EMBL" id="OU900101">
    <property type="protein sequence ID" value="CAG9864420.1"/>
    <property type="molecule type" value="Genomic_DNA"/>
</dbReference>
<evidence type="ECO:0000256" key="3">
    <source>
        <dbReference type="RuleBase" id="RU363034"/>
    </source>
</evidence>
<evidence type="ECO:0000256" key="1">
    <source>
        <dbReference type="ARBA" id="ARBA00023157"/>
    </source>
</evidence>
<proteinExistence type="inferred from homology"/>
<dbReference type="OrthoDB" id="6357057at2759"/>
<protein>
    <recommendedName>
        <fullName evidence="5">Peptidase S1 domain-containing protein</fullName>
    </recommendedName>
</protein>
<dbReference type="PROSITE" id="PS00134">
    <property type="entry name" value="TRYPSIN_HIS"/>
    <property type="match status" value="1"/>
</dbReference>
<dbReference type="InterPro" id="IPR018114">
    <property type="entry name" value="TRYPSIN_HIS"/>
</dbReference>
<dbReference type="Proteomes" id="UP001153712">
    <property type="component" value="Chromosome 8"/>
</dbReference>
<sequence>MIRVYLYLIGAFFSVSSADGYFDETDVGSSCENDDGTLGVCLTANSCSYAMNKVKSVGRHDLKRCAFLDFDEVVCCPNAIEKSPDRSNPIPFPLEGIQVTHNPPVSKKKHKKPYETLCENLINRSKSLITPLVIGGANAKSDEFPHMAALGFDDPGSMELSWRCGASLISDSFLLTAAHCVGPFAPSKARIGVTRLNDTEHVDVKISKIVRHPSWDAANHFNDIALLELARKLDFNSKITPACLYTEQDDPAGLIVTGWGRTSESTETVSWLQWANLSSVPIENCTARYIEASFGTQNVTSKQICATAASNDSRADACQGDSGGPLQIKHKYGVYKIVGVVSYGAHCGSGSIPGAYTRVSAYLDWIESIVWPKK</sequence>
<dbReference type="PANTHER" id="PTHR24260">
    <property type="match status" value="1"/>
</dbReference>
<dbReference type="GO" id="GO:0004252">
    <property type="term" value="F:serine-type endopeptidase activity"/>
    <property type="evidence" value="ECO:0007669"/>
    <property type="project" value="InterPro"/>
</dbReference>
<evidence type="ECO:0000256" key="4">
    <source>
        <dbReference type="SAM" id="SignalP"/>
    </source>
</evidence>
<evidence type="ECO:0000313" key="6">
    <source>
        <dbReference type="EMBL" id="CAG9864420.1"/>
    </source>
</evidence>
<name>A0A9N9XSJ3_PHYSR</name>
<dbReference type="InterPro" id="IPR033116">
    <property type="entry name" value="TRYPSIN_SER"/>
</dbReference>
<keyword evidence="3" id="KW-0720">Serine protease</keyword>
<dbReference type="GO" id="GO:0006508">
    <property type="term" value="P:proteolysis"/>
    <property type="evidence" value="ECO:0007669"/>
    <property type="project" value="UniProtKB-KW"/>
</dbReference>
<dbReference type="InterPro" id="IPR001254">
    <property type="entry name" value="Trypsin_dom"/>
</dbReference>
<dbReference type="PROSITE" id="PS00135">
    <property type="entry name" value="TRYPSIN_SER"/>
    <property type="match status" value="1"/>
</dbReference>
<dbReference type="AlphaFoldDB" id="A0A9N9XSJ3"/>
<keyword evidence="4" id="KW-0732">Signal</keyword>
<keyword evidence="3" id="KW-0645">Protease</keyword>
<feature type="chain" id="PRO_5040208065" description="Peptidase S1 domain-containing protein" evidence="4">
    <location>
        <begin position="19"/>
        <end position="374"/>
    </location>
</feature>
<dbReference type="Pfam" id="PF00089">
    <property type="entry name" value="Trypsin"/>
    <property type="match status" value="1"/>
</dbReference>
<dbReference type="PROSITE" id="PS50240">
    <property type="entry name" value="TRYPSIN_DOM"/>
    <property type="match status" value="1"/>
</dbReference>
<accession>A0A9N9XSJ3</accession>
<dbReference type="InterPro" id="IPR001314">
    <property type="entry name" value="Peptidase_S1A"/>
</dbReference>
<reference evidence="6" key="1">
    <citation type="submission" date="2022-01" db="EMBL/GenBank/DDBJ databases">
        <authorList>
            <person name="King R."/>
        </authorList>
    </citation>
    <scope>NUCLEOTIDE SEQUENCE</scope>
</reference>
<dbReference type="SMART" id="SM00020">
    <property type="entry name" value="Tryp_SPc"/>
    <property type="match status" value="1"/>
</dbReference>
<dbReference type="FunFam" id="2.40.10.10:FF:000002">
    <property type="entry name" value="Transmembrane protease serine"/>
    <property type="match status" value="1"/>
</dbReference>
<keyword evidence="1" id="KW-1015">Disulfide bond</keyword>
<evidence type="ECO:0000313" key="7">
    <source>
        <dbReference type="Proteomes" id="UP001153712"/>
    </source>
</evidence>